<feature type="compositionally biased region" description="Basic and acidic residues" evidence="1">
    <location>
        <begin position="84"/>
        <end position="93"/>
    </location>
</feature>
<feature type="region of interest" description="Disordered" evidence="1">
    <location>
        <begin position="113"/>
        <end position="153"/>
    </location>
</feature>
<comment type="caution">
    <text evidence="3">The sequence shown here is derived from an EMBL/GenBank/DDBJ whole genome shotgun (WGS) entry which is preliminary data.</text>
</comment>
<gene>
    <name evidence="3" type="ORF">P691DRAFT_334967</name>
</gene>
<dbReference type="GO" id="GO:0008270">
    <property type="term" value="F:zinc ion binding"/>
    <property type="evidence" value="ECO:0007669"/>
    <property type="project" value="InterPro"/>
</dbReference>
<feature type="compositionally biased region" description="Gly residues" evidence="1">
    <location>
        <begin position="144"/>
        <end position="153"/>
    </location>
</feature>
<evidence type="ECO:0000256" key="1">
    <source>
        <dbReference type="SAM" id="MobiDB-lite"/>
    </source>
</evidence>
<dbReference type="GO" id="GO:0000981">
    <property type="term" value="F:DNA-binding transcription factor activity, RNA polymerase II-specific"/>
    <property type="evidence" value="ECO:0007669"/>
    <property type="project" value="InterPro"/>
</dbReference>
<evidence type="ECO:0000313" key="4">
    <source>
        <dbReference type="Proteomes" id="UP000807342"/>
    </source>
</evidence>
<reference evidence="3" key="1">
    <citation type="submission" date="2020-11" db="EMBL/GenBank/DDBJ databases">
        <authorList>
            <consortium name="DOE Joint Genome Institute"/>
            <person name="Ahrendt S."/>
            <person name="Riley R."/>
            <person name="Andreopoulos W."/>
            <person name="Labutti K."/>
            <person name="Pangilinan J."/>
            <person name="Ruiz-Duenas F.J."/>
            <person name="Barrasa J.M."/>
            <person name="Sanchez-Garcia M."/>
            <person name="Camarero S."/>
            <person name="Miyauchi S."/>
            <person name="Serrano A."/>
            <person name="Linde D."/>
            <person name="Babiker R."/>
            <person name="Drula E."/>
            <person name="Ayuso-Fernandez I."/>
            <person name="Pacheco R."/>
            <person name="Padilla G."/>
            <person name="Ferreira P."/>
            <person name="Barriuso J."/>
            <person name="Kellner H."/>
            <person name="Castanera R."/>
            <person name="Alfaro M."/>
            <person name="Ramirez L."/>
            <person name="Pisabarro A.G."/>
            <person name="Kuo A."/>
            <person name="Tritt A."/>
            <person name="Lipzen A."/>
            <person name="He G."/>
            <person name="Yan M."/>
            <person name="Ng V."/>
            <person name="Cullen D."/>
            <person name="Martin F."/>
            <person name="Rosso M.-N."/>
            <person name="Henrissat B."/>
            <person name="Hibbett D."/>
            <person name="Martinez A.T."/>
            <person name="Grigoriev I.V."/>
        </authorList>
    </citation>
    <scope>NUCLEOTIDE SEQUENCE</scope>
    <source>
        <strain evidence="3">MF-IS2</strain>
    </source>
</reference>
<evidence type="ECO:0000259" key="2">
    <source>
        <dbReference type="PROSITE" id="PS50048"/>
    </source>
</evidence>
<organism evidence="3 4">
    <name type="scientific">Macrolepiota fuliginosa MF-IS2</name>
    <dbReference type="NCBI Taxonomy" id="1400762"/>
    <lineage>
        <taxon>Eukaryota</taxon>
        <taxon>Fungi</taxon>
        <taxon>Dikarya</taxon>
        <taxon>Basidiomycota</taxon>
        <taxon>Agaricomycotina</taxon>
        <taxon>Agaricomycetes</taxon>
        <taxon>Agaricomycetidae</taxon>
        <taxon>Agaricales</taxon>
        <taxon>Agaricineae</taxon>
        <taxon>Agaricaceae</taxon>
        <taxon>Macrolepiota</taxon>
    </lineage>
</organism>
<dbReference type="Pfam" id="PF00172">
    <property type="entry name" value="Zn_clus"/>
    <property type="match status" value="1"/>
</dbReference>
<dbReference type="AlphaFoldDB" id="A0A9P5X6F8"/>
<dbReference type="SUPFAM" id="SSF57701">
    <property type="entry name" value="Zn2/Cys6 DNA-binding domain"/>
    <property type="match status" value="1"/>
</dbReference>
<dbReference type="InterPro" id="IPR036864">
    <property type="entry name" value="Zn2-C6_fun-type_DNA-bd_sf"/>
</dbReference>
<dbReference type="InterPro" id="IPR001138">
    <property type="entry name" value="Zn2Cys6_DnaBD"/>
</dbReference>
<protein>
    <recommendedName>
        <fullName evidence="2">Zn(2)-C6 fungal-type domain-containing protein</fullName>
    </recommendedName>
</protein>
<sequence length="212" mass="23550">MPMPYPSLLPDQHSTYSELSANLAYMAALSGKHEANLSKEKRSMVFERRKRDKMAVKTKEKLHKRTLEAPDVVSSALIPTIDWSRKEHKKEGNRTQPIGEPSGEETLCIHMSIPRPASGSQPEKAKPQPQKIPPPGAFRRGSGSSSGGSGSGKKLGLACLFCRERKIACGRPSESNPDQTCNQCARRLFKCEYPTESRRGQHKRPKNKPDVT</sequence>
<dbReference type="SMART" id="SM00066">
    <property type="entry name" value="GAL4"/>
    <property type="match status" value="1"/>
</dbReference>
<accession>A0A9P5X6F8</accession>
<dbReference type="Proteomes" id="UP000807342">
    <property type="component" value="Unassembled WGS sequence"/>
</dbReference>
<feature type="region of interest" description="Disordered" evidence="1">
    <location>
        <begin position="84"/>
        <end position="103"/>
    </location>
</feature>
<keyword evidence="4" id="KW-1185">Reference proteome</keyword>
<dbReference type="EMBL" id="MU151367">
    <property type="protein sequence ID" value="KAF9444539.1"/>
    <property type="molecule type" value="Genomic_DNA"/>
</dbReference>
<dbReference type="PROSITE" id="PS00463">
    <property type="entry name" value="ZN2_CY6_FUNGAL_1"/>
    <property type="match status" value="1"/>
</dbReference>
<dbReference type="PROSITE" id="PS50048">
    <property type="entry name" value="ZN2_CY6_FUNGAL_2"/>
    <property type="match status" value="1"/>
</dbReference>
<dbReference type="Gene3D" id="4.10.240.10">
    <property type="entry name" value="Zn(2)-C6 fungal-type DNA-binding domain"/>
    <property type="match status" value="1"/>
</dbReference>
<feature type="domain" description="Zn(2)-C6 fungal-type" evidence="2">
    <location>
        <begin position="158"/>
        <end position="193"/>
    </location>
</feature>
<name>A0A9P5X6F8_9AGAR</name>
<dbReference type="OrthoDB" id="39175at2759"/>
<evidence type="ECO:0000313" key="3">
    <source>
        <dbReference type="EMBL" id="KAF9444539.1"/>
    </source>
</evidence>
<proteinExistence type="predicted"/>